<dbReference type="OrthoDB" id="9781415at2"/>
<sequence length="199" mass="22951">MLELLLIRHAATEWNAEKKLQGRRDIPLSQLGRDSLSQRAIPPELRERDWFCSPLLRTQQTAELLGIPHPSLSDSWIEMDWGDWEGRRITELRQQQPQLMKIQEQRGLDMTPPGGECPRQVRQRIGAWLASQDPQDSLKRIGVVTHKGVIRALLSDALEWDMLAKCPIKQDWQCALLLHYQQGKLTLQQHNISLLTDAD</sequence>
<dbReference type="Gene3D" id="3.40.50.1240">
    <property type="entry name" value="Phosphoglycerate mutase-like"/>
    <property type="match status" value="1"/>
</dbReference>
<dbReference type="Pfam" id="PF00300">
    <property type="entry name" value="His_Phos_1"/>
    <property type="match status" value="1"/>
</dbReference>
<gene>
    <name evidence="1" type="ORF">DV711_11750</name>
</gene>
<dbReference type="RefSeq" id="WP_114695903.1">
    <property type="nucleotide sequence ID" value="NZ_QQOH01000003.1"/>
</dbReference>
<evidence type="ECO:0000313" key="1">
    <source>
        <dbReference type="EMBL" id="RDE19557.1"/>
    </source>
</evidence>
<evidence type="ECO:0000313" key="2">
    <source>
        <dbReference type="Proteomes" id="UP000253769"/>
    </source>
</evidence>
<protein>
    <submittedName>
        <fullName evidence="1">Histidine phosphatase family protein</fullName>
    </submittedName>
</protein>
<dbReference type="AlphaFoldDB" id="A0A369WD44"/>
<dbReference type="SUPFAM" id="SSF53254">
    <property type="entry name" value="Phosphoglycerate mutase-like"/>
    <property type="match status" value="1"/>
</dbReference>
<name>A0A369WD44_9GAMM</name>
<comment type="caution">
    <text evidence="1">The sequence shown here is derived from an EMBL/GenBank/DDBJ whole genome shotgun (WGS) entry which is preliminary data.</text>
</comment>
<dbReference type="EMBL" id="QQOH01000003">
    <property type="protein sequence ID" value="RDE19557.1"/>
    <property type="molecule type" value="Genomic_DNA"/>
</dbReference>
<keyword evidence="2" id="KW-1185">Reference proteome</keyword>
<dbReference type="SMART" id="SM00855">
    <property type="entry name" value="PGAM"/>
    <property type="match status" value="1"/>
</dbReference>
<dbReference type="PANTHER" id="PTHR48100">
    <property type="entry name" value="BROAD-SPECIFICITY PHOSPHATASE YOR283W-RELATED"/>
    <property type="match status" value="1"/>
</dbReference>
<dbReference type="InterPro" id="IPR050275">
    <property type="entry name" value="PGM_Phosphatase"/>
</dbReference>
<reference evidence="1 2" key="1">
    <citation type="submission" date="2018-07" db="EMBL/GenBank/DDBJ databases">
        <title>Motiliproteus coralliicola sp. nov., a bacterium isolated from Coral.</title>
        <authorList>
            <person name="Wang G."/>
        </authorList>
    </citation>
    <scope>NUCLEOTIDE SEQUENCE [LARGE SCALE GENOMIC DNA]</scope>
    <source>
        <strain evidence="1 2">C34</strain>
    </source>
</reference>
<dbReference type="PANTHER" id="PTHR48100:SF1">
    <property type="entry name" value="HISTIDINE PHOSPHATASE FAMILY PROTEIN-RELATED"/>
    <property type="match status" value="1"/>
</dbReference>
<organism evidence="1 2">
    <name type="scientific">Motiliproteus coralliicola</name>
    <dbReference type="NCBI Taxonomy" id="2283196"/>
    <lineage>
        <taxon>Bacteria</taxon>
        <taxon>Pseudomonadati</taxon>
        <taxon>Pseudomonadota</taxon>
        <taxon>Gammaproteobacteria</taxon>
        <taxon>Oceanospirillales</taxon>
        <taxon>Oceanospirillaceae</taxon>
        <taxon>Motiliproteus</taxon>
    </lineage>
</organism>
<proteinExistence type="predicted"/>
<dbReference type="GO" id="GO:0016791">
    <property type="term" value="F:phosphatase activity"/>
    <property type="evidence" value="ECO:0007669"/>
    <property type="project" value="TreeGrafter"/>
</dbReference>
<dbReference type="Proteomes" id="UP000253769">
    <property type="component" value="Unassembled WGS sequence"/>
</dbReference>
<dbReference type="InterPro" id="IPR029033">
    <property type="entry name" value="His_PPase_superfam"/>
</dbReference>
<dbReference type="GO" id="GO:0005737">
    <property type="term" value="C:cytoplasm"/>
    <property type="evidence" value="ECO:0007669"/>
    <property type="project" value="TreeGrafter"/>
</dbReference>
<dbReference type="InterPro" id="IPR013078">
    <property type="entry name" value="His_Pase_superF_clade-1"/>
</dbReference>
<dbReference type="CDD" id="cd07067">
    <property type="entry name" value="HP_PGM_like"/>
    <property type="match status" value="1"/>
</dbReference>
<accession>A0A369WD44</accession>